<protein>
    <recommendedName>
        <fullName evidence="4">Transcription factor RfeG</fullName>
    </recommendedName>
</protein>
<feature type="compositionally biased region" description="Basic and acidic residues" evidence="1">
    <location>
        <begin position="339"/>
        <end position="351"/>
    </location>
</feature>
<dbReference type="GeneID" id="19469749"/>
<evidence type="ECO:0008006" key="4">
    <source>
        <dbReference type="Google" id="ProtNLM"/>
    </source>
</evidence>
<keyword evidence="3" id="KW-1185">Reference proteome</keyword>
<feature type="region of interest" description="Disordered" evidence="1">
    <location>
        <begin position="96"/>
        <end position="273"/>
    </location>
</feature>
<dbReference type="PANTHER" id="PTHR39609:SF1">
    <property type="entry name" value="RFEG"/>
    <property type="match status" value="1"/>
</dbReference>
<dbReference type="EMBL" id="KE145355">
    <property type="protein sequence ID" value="EPE35008.1"/>
    <property type="molecule type" value="Genomic_DNA"/>
</dbReference>
<evidence type="ECO:0000256" key="1">
    <source>
        <dbReference type="SAM" id="MobiDB-lite"/>
    </source>
</evidence>
<dbReference type="HOGENOM" id="CLU_037532_0_0_1"/>
<dbReference type="KEGG" id="glz:GLAREA_10703"/>
<sequence length="366" mass="39614">MSGRRDADRERDSRRAAAASVRSNEYFVPKDGIDREVITADICRYLGNDALVRPGTYEDRETRQKIAGYFITAYRNLTTAMIADLKADSKRWDKERAETLNDGSAQGQSANVGGYRDSTVHQSRQYYGPTEAAVATPTGGYPSSSAAGGVTQSQEVYSQGYGPGQSYGQPSSYGAPPTAYGHQPDNYSYVAGADYGINQQPQGESSLRGGRNGPLPPAQVPRGATGYPAQPAASYPDPRGNPGGYYPPQNSQGQASSYPAHPSEAYYGRQSTYNDKHVFLTSSPRRRELSDCLGPAVAGYSDPVDNYPDNRQYEQPQYSQGPMSSSSTATANQGAPRRGGGERERDQDPRDRHRSHGSGRPHGGRN</sequence>
<dbReference type="OrthoDB" id="4146887at2759"/>
<dbReference type="OMA" id="PRTNEYF"/>
<feature type="compositionally biased region" description="Polar residues" evidence="1">
    <location>
        <begin position="248"/>
        <end position="257"/>
    </location>
</feature>
<feature type="compositionally biased region" description="Polar residues" evidence="1">
    <location>
        <begin position="101"/>
        <end position="111"/>
    </location>
</feature>
<accession>S3E9L6</accession>
<evidence type="ECO:0000313" key="2">
    <source>
        <dbReference type="EMBL" id="EPE35008.1"/>
    </source>
</evidence>
<feature type="compositionally biased region" description="Basic and acidic residues" evidence="1">
    <location>
        <begin position="1"/>
        <end position="15"/>
    </location>
</feature>
<reference evidence="2 3" key="1">
    <citation type="journal article" date="2013" name="BMC Genomics">
        <title>Genomics-driven discovery of the pneumocandin biosynthetic gene cluster in the fungus Glarea lozoyensis.</title>
        <authorList>
            <person name="Chen L."/>
            <person name="Yue Q."/>
            <person name="Zhang X."/>
            <person name="Xiang M."/>
            <person name="Wang C."/>
            <person name="Li S."/>
            <person name="Che Y."/>
            <person name="Ortiz-Lopez F.J."/>
            <person name="Bills G.F."/>
            <person name="Liu X."/>
            <person name="An Z."/>
        </authorList>
    </citation>
    <scope>NUCLEOTIDE SEQUENCE [LARGE SCALE GENOMIC DNA]</scope>
    <source>
        <strain evidence="3">ATCC 20868 / MF5171</strain>
    </source>
</reference>
<feature type="compositionally biased region" description="Basic residues" evidence="1">
    <location>
        <begin position="352"/>
        <end position="366"/>
    </location>
</feature>
<feature type="compositionally biased region" description="Low complexity" evidence="1">
    <location>
        <begin position="157"/>
        <end position="174"/>
    </location>
</feature>
<proteinExistence type="predicted"/>
<dbReference type="eggNOG" id="ENOG502SQKQ">
    <property type="taxonomic scope" value="Eukaryota"/>
</dbReference>
<feature type="region of interest" description="Disordered" evidence="1">
    <location>
        <begin position="293"/>
        <end position="366"/>
    </location>
</feature>
<evidence type="ECO:0000313" key="3">
    <source>
        <dbReference type="Proteomes" id="UP000016922"/>
    </source>
</evidence>
<dbReference type="PANTHER" id="PTHR39609">
    <property type="entry name" value="RFEG-RELATED"/>
    <property type="match status" value="1"/>
</dbReference>
<feature type="compositionally biased region" description="Polar residues" evidence="1">
    <location>
        <begin position="141"/>
        <end position="156"/>
    </location>
</feature>
<dbReference type="RefSeq" id="XP_008077995.1">
    <property type="nucleotide sequence ID" value="XM_008079804.1"/>
</dbReference>
<gene>
    <name evidence="2" type="ORF">GLAREA_10703</name>
</gene>
<organism evidence="2 3">
    <name type="scientific">Glarea lozoyensis (strain ATCC 20868 / MF5171)</name>
    <dbReference type="NCBI Taxonomy" id="1116229"/>
    <lineage>
        <taxon>Eukaryota</taxon>
        <taxon>Fungi</taxon>
        <taxon>Dikarya</taxon>
        <taxon>Ascomycota</taxon>
        <taxon>Pezizomycotina</taxon>
        <taxon>Leotiomycetes</taxon>
        <taxon>Helotiales</taxon>
        <taxon>Helotiaceae</taxon>
        <taxon>Glarea</taxon>
    </lineage>
</organism>
<dbReference type="Proteomes" id="UP000016922">
    <property type="component" value="Unassembled WGS sequence"/>
</dbReference>
<dbReference type="STRING" id="1116229.S3E9L6"/>
<dbReference type="AlphaFoldDB" id="S3E9L6"/>
<feature type="compositionally biased region" description="Polar residues" evidence="1">
    <location>
        <begin position="313"/>
        <end position="333"/>
    </location>
</feature>
<name>S3E9L6_GLAL2</name>
<feature type="region of interest" description="Disordered" evidence="1">
    <location>
        <begin position="1"/>
        <end position="21"/>
    </location>
</feature>